<protein>
    <submittedName>
        <fullName evidence="3">Uncharacterized protein</fullName>
    </submittedName>
</protein>
<evidence type="ECO:0000256" key="2">
    <source>
        <dbReference type="SAM" id="SignalP"/>
    </source>
</evidence>
<reference evidence="3 4" key="1">
    <citation type="submission" date="2017-03" db="EMBL/GenBank/DDBJ databases">
        <title>Complete genome sequence of Candidatus 'Thiodictyon syntrophicum' sp. nov. strain Cad16T, a photolithoautotroph purple sulfur bacterium isolated from an alpine meromictic lake.</title>
        <authorList>
            <person name="Luedin S.M."/>
            <person name="Pothier J.F."/>
            <person name="Danza F."/>
            <person name="Storelli N."/>
            <person name="Wittwer M."/>
            <person name="Tonolla M."/>
        </authorList>
    </citation>
    <scope>NUCLEOTIDE SEQUENCE [LARGE SCALE GENOMIC DNA]</scope>
    <source>
        <strain evidence="3 4">Cad16T</strain>
    </source>
</reference>
<evidence type="ECO:0000313" key="3">
    <source>
        <dbReference type="EMBL" id="AUB79785.1"/>
    </source>
</evidence>
<accession>A0A2K8U2N3</accession>
<dbReference type="KEGG" id="tsy:THSYN_01625"/>
<feature type="compositionally biased region" description="Low complexity" evidence="1">
    <location>
        <begin position="41"/>
        <end position="53"/>
    </location>
</feature>
<dbReference type="OrthoDB" id="5393649at2"/>
<evidence type="ECO:0000256" key="1">
    <source>
        <dbReference type="SAM" id="MobiDB-lite"/>
    </source>
</evidence>
<keyword evidence="4" id="KW-1185">Reference proteome</keyword>
<dbReference type="Proteomes" id="UP000232638">
    <property type="component" value="Chromosome"/>
</dbReference>
<dbReference type="EMBL" id="CP020370">
    <property type="protein sequence ID" value="AUB79785.1"/>
    <property type="molecule type" value="Genomic_DNA"/>
</dbReference>
<dbReference type="AlphaFoldDB" id="A0A2K8U2N3"/>
<dbReference type="RefSeq" id="WP_100917602.1">
    <property type="nucleotide sequence ID" value="NZ_CP020370.1"/>
</dbReference>
<feature type="region of interest" description="Disordered" evidence="1">
    <location>
        <begin position="41"/>
        <end position="77"/>
    </location>
</feature>
<sequence>MRRLKKYVFLLALLVAGCGGGTAQQAGPPLTGKQPQAARAAASATPSSATAVADGDRGAPTPTMAPRPGLGTLWGEDRDSRVNQVQFTRRTPACPVAVLSLYYNDRAGVAAMIGSGRRPDSVDNVFTDADSRLAVRLLDGKGVPLPSVRAGGRTYVVGENGQRYVIEVKNPTANRVEVVATVDGLDVLDGRPGSYAKRGYLLAPGASLQIDGFRRSADSVAAFRFGAVSNSYAELKGEGRNVGVIGVAFFDEAGSTWPWTEREISRRKSADPFPGQYAQPPH</sequence>
<dbReference type="PROSITE" id="PS51257">
    <property type="entry name" value="PROKAR_LIPOPROTEIN"/>
    <property type="match status" value="1"/>
</dbReference>
<name>A0A2K8U2N3_9GAMM</name>
<keyword evidence="2" id="KW-0732">Signal</keyword>
<feature type="chain" id="PRO_5014700867" evidence="2">
    <location>
        <begin position="26"/>
        <end position="282"/>
    </location>
</feature>
<organism evidence="3 4">
    <name type="scientific">Candidatus Thiodictyon syntrophicum</name>
    <dbReference type="NCBI Taxonomy" id="1166950"/>
    <lineage>
        <taxon>Bacteria</taxon>
        <taxon>Pseudomonadati</taxon>
        <taxon>Pseudomonadota</taxon>
        <taxon>Gammaproteobacteria</taxon>
        <taxon>Chromatiales</taxon>
        <taxon>Chromatiaceae</taxon>
        <taxon>Thiodictyon</taxon>
    </lineage>
</organism>
<feature type="region of interest" description="Disordered" evidence="1">
    <location>
        <begin position="263"/>
        <end position="282"/>
    </location>
</feature>
<evidence type="ECO:0000313" key="4">
    <source>
        <dbReference type="Proteomes" id="UP000232638"/>
    </source>
</evidence>
<proteinExistence type="predicted"/>
<gene>
    <name evidence="3" type="ORF">THSYN_01625</name>
</gene>
<feature type="signal peptide" evidence="2">
    <location>
        <begin position="1"/>
        <end position="25"/>
    </location>
</feature>